<protein>
    <recommendedName>
        <fullName evidence="1">VQ domain-containing protein</fullName>
    </recommendedName>
</protein>
<reference evidence="2 3" key="2">
    <citation type="journal article" date="2017" name="Front. Plant Sci.">
        <title>Gene Classification and Mining of Molecular Markers Useful in Red Clover (Trifolium pratense) Breeding.</title>
        <authorList>
            <person name="Istvanek J."/>
            <person name="Dluhosova J."/>
            <person name="Dluhos P."/>
            <person name="Patkova L."/>
            <person name="Nedelnik J."/>
            <person name="Repkova J."/>
        </authorList>
    </citation>
    <scope>NUCLEOTIDE SEQUENCE [LARGE SCALE GENOMIC DNA]</scope>
    <source>
        <strain evidence="3">cv. Tatra</strain>
        <tissue evidence="2">Young leaves</tissue>
    </source>
</reference>
<feature type="domain" description="VQ" evidence="1">
    <location>
        <begin position="16"/>
        <end position="40"/>
    </location>
</feature>
<evidence type="ECO:0000313" key="3">
    <source>
        <dbReference type="Proteomes" id="UP000236291"/>
    </source>
</evidence>
<dbReference type="EMBL" id="ASHM01056935">
    <property type="protein sequence ID" value="PNX88529.1"/>
    <property type="molecule type" value="Genomic_DNA"/>
</dbReference>
<dbReference type="OrthoDB" id="691083at2759"/>
<dbReference type="PANTHER" id="PTHR34777:SF15">
    <property type="entry name" value="VQ MOTIF PROTEIN"/>
    <property type="match status" value="1"/>
</dbReference>
<dbReference type="AlphaFoldDB" id="A0A2K3MCN6"/>
<gene>
    <name evidence="2" type="ORF">L195_g044635</name>
</gene>
<dbReference type="Proteomes" id="UP000236291">
    <property type="component" value="Unassembled WGS sequence"/>
</dbReference>
<dbReference type="InterPro" id="IPR039608">
    <property type="entry name" value="VQ_1/10"/>
</dbReference>
<name>A0A2K3MCN6_TRIPR</name>
<dbReference type="PANTHER" id="PTHR34777">
    <property type="entry name" value="VQ MOTIF-CONTAINING PROTEIN 10"/>
    <property type="match status" value="1"/>
</dbReference>
<evidence type="ECO:0000313" key="2">
    <source>
        <dbReference type="EMBL" id="PNX88529.1"/>
    </source>
</evidence>
<evidence type="ECO:0000259" key="1">
    <source>
        <dbReference type="Pfam" id="PF05678"/>
    </source>
</evidence>
<sequence>MRRNNSAELGPKIVQIETRYVQTDAGNFRDVVQSLTGKNSSTDWIGRGTYGSAAATEIKGGNIKAEEVVIGASSTTSNKMMMSNMSFKEFESLLFELPAIQIDEMIWS</sequence>
<proteinExistence type="predicted"/>
<accession>A0A2K3MCN6</accession>
<organism evidence="2 3">
    <name type="scientific">Trifolium pratense</name>
    <name type="common">Red clover</name>
    <dbReference type="NCBI Taxonomy" id="57577"/>
    <lineage>
        <taxon>Eukaryota</taxon>
        <taxon>Viridiplantae</taxon>
        <taxon>Streptophyta</taxon>
        <taxon>Embryophyta</taxon>
        <taxon>Tracheophyta</taxon>
        <taxon>Spermatophyta</taxon>
        <taxon>Magnoliopsida</taxon>
        <taxon>eudicotyledons</taxon>
        <taxon>Gunneridae</taxon>
        <taxon>Pentapetalae</taxon>
        <taxon>rosids</taxon>
        <taxon>fabids</taxon>
        <taxon>Fabales</taxon>
        <taxon>Fabaceae</taxon>
        <taxon>Papilionoideae</taxon>
        <taxon>50 kb inversion clade</taxon>
        <taxon>NPAAA clade</taxon>
        <taxon>Hologalegina</taxon>
        <taxon>IRL clade</taxon>
        <taxon>Trifolieae</taxon>
        <taxon>Trifolium</taxon>
    </lineage>
</organism>
<reference evidence="2 3" key="1">
    <citation type="journal article" date="2014" name="Am. J. Bot.">
        <title>Genome assembly and annotation for red clover (Trifolium pratense; Fabaceae).</title>
        <authorList>
            <person name="Istvanek J."/>
            <person name="Jaros M."/>
            <person name="Krenek A."/>
            <person name="Repkova J."/>
        </authorList>
    </citation>
    <scope>NUCLEOTIDE SEQUENCE [LARGE SCALE GENOMIC DNA]</scope>
    <source>
        <strain evidence="3">cv. Tatra</strain>
        <tissue evidence="2">Young leaves</tissue>
    </source>
</reference>
<comment type="caution">
    <text evidence="2">The sequence shown here is derived from an EMBL/GenBank/DDBJ whole genome shotgun (WGS) entry which is preliminary data.</text>
</comment>
<dbReference type="Pfam" id="PF05678">
    <property type="entry name" value="VQ"/>
    <property type="match status" value="1"/>
</dbReference>
<dbReference type="InterPro" id="IPR008889">
    <property type="entry name" value="VQ"/>
</dbReference>